<dbReference type="PANTHER" id="PTHR12416">
    <property type="entry name" value="RRNA-PROCESSING PROTEIN UTP23 HOMOLOG"/>
    <property type="match status" value="1"/>
</dbReference>
<reference evidence="10 11" key="2">
    <citation type="submission" date="2025-04" db="UniProtKB">
        <authorList>
            <consortium name="RefSeq"/>
        </authorList>
    </citation>
    <scope>IDENTIFICATION</scope>
    <source>
        <tissue evidence="10 11">Young leaves</tissue>
    </source>
</reference>
<keyword evidence="2" id="KW-0690">Ribosome biogenesis</keyword>
<dbReference type="InterPro" id="IPR057776">
    <property type="entry name" value="UTP23_sensor"/>
</dbReference>
<accession>A0A8B8JF53</accession>
<dbReference type="RefSeq" id="XP_027330056.1">
    <property type="nucleotide sequence ID" value="XM_027474255.1"/>
</dbReference>
<evidence type="ECO:0000256" key="7">
    <source>
        <dbReference type="SAM" id="MobiDB-lite"/>
    </source>
</evidence>
<keyword evidence="4" id="KW-0539">Nucleus</keyword>
<feature type="compositionally biased region" description="Polar residues" evidence="7">
    <location>
        <begin position="205"/>
        <end position="221"/>
    </location>
</feature>
<dbReference type="KEGG" id="aprc:113846232"/>
<dbReference type="Pfam" id="PF04900">
    <property type="entry name" value="Fcf1"/>
    <property type="match status" value="1"/>
</dbReference>
<feature type="domain" description="UTP23 sensor motif region" evidence="8">
    <location>
        <begin position="229"/>
        <end position="246"/>
    </location>
</feature>
<evidence type="ECO:0000256" key="3">
    <source>
        <dbReference type="ARBA" id="ARBA00022552"/>
    </source>
</evidence>
<evidence type="ECO:0000313" key="12">
    <source>
        <dbReference type="RefSeq" id="XP_027330058.1"/>
    </source>
</evidence>
<comment type="function">
    <text evidence="5">Involved in rRNA-processing and ribosome biogenesis.</text>
</comment>
<evidence type="ECO:0000256" key="5">
    <source>
        <dbReference type="ARBA" id="ARBA00037300"/>
    </source>
</evidence>
<dbReference type="OrthoDB" id="25675at2759"/>
<keyword evidence="3" id="KW-0698">rRNA processing</keyword>
<organism evidence="9 10">
    <name type="scientific">Abrus precatorius</name>
    <name type="common">Indian licorice</name>
    <name type="synonym">Glycine abrus</name>
    <dbReference type="NCBI Taxonomy" id="3816"/>
    <lineage>
        <taxon>Eukaryota</taxon>
        <taxon>Viridiplantae</taxon>
        <taxon>Streptophyta</taxon>
        <taxon>Embryophyta</taxon>
        <taxon>Tracheophyta</taxon>
        <taxon>Spermatophyta</taxon>
        <taxon>Magnoliopsida</taxon>
        <taxon>eudicotyledons</taxon>
        <taxon>Gunneridae</taxon>
        <taxon>Pentapetalae</taxon>
        <taxon>rosids</taxon>
        <taxon>fabids</taxon>
        <taxon>Fabales</taxon>
        <taxon>Fabaceae</taxon>
        <taxon>Papilionoideae</taxon>
        <taxon>50 kb inversion clade</taxon>
        <taxon>NPAAA clade</taxon>
        <taxon>indigoferoid/millettioid clade</taxon>
        <taxon>Abreae</taxon>
        <taxon>Abrus</taxon>
    </lineage>
</organism>
<evidence type="ECO:0000313" key="10">
    <source>
        <dbReference type="RefSeq" id="XP_027330056.1"/>
    </source>
</evidence>
<comment type="similarity">
    <text evidence="6">Belongs to the UTP23/FCF1 family. UTP23 subfamily.</text>
</comment>
<dbReference type="AlphaFoldDB" id="A0A8B8JF53"/>
<proteinExistence type="inferred from homology"/>
<dbReference type="Proteomes" id="UP000694853">
    <property type="component" value="Unplaced"/>
</dbReference>
<dbReference type="InterPro" id="IPR029060">
    <property type="entry name" value="PIN-like_dom_sf"/>
</dbReference>
<evidence type="ECO:0000256" key="4">
    <source>
        <dbReference type="ARBA" id="ARBA00023242"/>
    </source>
</evidence>
<dbReference type="RefSeq" id="XP_027330058.1">
    <property type="nucleotide sequence ID" value="XM_027474257.1"/>
</dbReference>
<evidence type="ECO:0000256" key="2">
    <source>
        <dbReference type="ARBA" id="ARBA00022517"/>
    </source>
</evidence>
<dbReference type="InterPro" id="IPR006984">
    <property type="entry name" value="Fcf1/UTP23"/>
</dbReference>
<reference evidence="9" key="1">
    <citation type="journal article" date="2019" name="Toxins">
        <title>Detection of Abrin-Like and Prepropulchellin-Like Toxin Genes and Transcripts Using Whole Genome Sequencing and Full-Length Transcript Sequencing of Abrus precatorius.</title>
        <authorList>
            <person name="Hovde B.T."/>
            <person name="Daligault H.E."/>
            <person name="Hanschen E.R."/>
            <person name="Kunde Y.A."/>
            <person name="Johnson M.B."/>
            <person name="Starkenburg S.R."/>
            <person name="Johnson S.L."/>
        </authorList>
    </citation>
    <scope>NUCLEOTIDE SEQUENCE [LARGE SCALE GENOMIC DNA]</scope>
</reference>
<evidence type="ECO:0000259" key="8">
    <source>
        <dbReference type="Pfam" id="PF24779"/>
    </source>
</evidence>
<dbReference type="CDD" id="cd08553">
    <property type="entry name" value="PIN_Fcf1-like"/>
    <property type="match status" value="1"/>
</dbReference>
<dbReference type="GO" id="GO:0006364">
    <property type="term" value="P:rRNA processing"/>
    <property type="evidence" value="ECO:0007669"/>
    <property type="project" value="UniProtKB-KW"/>
</dbReference>
<dbReference type="GO" id="GO:0032040">
    <property type="term" value="C:small-subunit processome"/>
    <property type="evidence" value="ECO:0007669"/>
    <property type="project" value="InterPro"/>
</dbReference>
<evidence type="ECO:0000256" key="6">
    <source>
        <dbReference type="ARBA" id="ARBA00038503"/>
    </source>
</evidence>
<evidence type="ECO:0000313" key="9">
    <source>
        <dbReference type="Proteomes" id="UP000694853"/>
    </source>
</evidence>
<protein>
    <submittedName>
        <fullName evidence="10 11">rRNA-processing protein UTP23 homolog isoform X1</fullName>
    </submittedName>
</protein>
<dbReference type="RefSeq" id="XP_027330057.1">
    <property type="nucleotide sequence ID" value="XM_027474256.1"/>
</dbReference>
<feature type="compositionally biased region" description="Basic residues" evidence="7">
    <location>
        <begin position="266"/>
        <end position="278"/>
    </location>
</feature>
<evidence type="ECO:0000256" key="1">
    <source>
        <dbReference type="ARBA" id="ARBA00004604"/>
    </source>
</evidence>
<name>A0A8B8JF53_ABRPR</name>
<dbReference type="Gene3D" id="3.40.50.1010">
    <property type="entry name" value="5'-nuclease"/>
    <property type="match status" value="1"/>
</dbReference>
<dbReference type="FunFam" id="3.40.50.1010:FF:000006">
    <property type="entry name" value="rRNA-processing protein UTP23 homolog"/>
    <property type="match status" value="1"/>
</dbReference>
<feature type="region of interest" description="Disordered" evidence="7">
    <location>
        <begin position="202"/>
        <end position="285"/>
    </location>
</feature>
<sequence length="285" mass="32360">MKVKKQKRHRKILTFYTACFGFRKPFKVLCDGTFVNHLLVNRITPADTALANILSANVKLYTTRCVLAELKRLGASYSEALEAAHKLIVARCDHDKCTRADACITEVVGDNNSEHFFVASQDTDLRKKLQEVPGVPLIFGLRNALFLESPSAFQRHYVKTSEEGRLHMSETEYQIFKDRVMNRLNSEEANSSITETLENEDLGDQTINVQSGTKSITTTNPMDIKDKPKFKRKRAKGPNPLSCKKKSCENQNIGPLKEMKGDNTVKRNRKRKRSHKRKVSTETGN</sequence>
<gene>
    <name evidence="10 11 12" type="primary">LOC113846232</name>
</gene>
<keyword evidence="9" id="KW-1185">Reference proteome</keyword>
<dbReference type="SUPFAM" id="SSF88723">
    <property type="entry name" value="PIN domain-like"/>
    <property type="match status" value="1"/>
</dbReference>
<comment type="subcellular location">
    <subcellularLocation>
        <location evidence="1">Nucleus</location>
        <location evidence="1">Nucleolus</location>
    </subcellularLocation>
</comment>
<evidence type="ECO:0000313" key="11">
    <source>
        <dbReference type="RefSeq" id="XP_027330057.1"/>
    </source>
</evidence>
<dbReference type="Pfam" id="PF24779">
    <property type="entry name" value="UTP23_sensor"/>
    <property type="match status" value="1"/>
</dbReference>
<dbReference type="GeneID" id="113846232"/>